<dbReference type="AlphaFoldDB" id="M2PLF5"/>
<dbReference type="BioCyc" id="ECAT999415-HMP:GTTI-1344-MONOMER"/>
<dbReference type="InterPro" id="IPR003439">
    <property type="entry name" value="ABC_transporter-like_ATP-bd"/>
</dbReference>
<dbReference type="InterPro" id="IPR027417">
    <property type="entry name" value="P-loop_NTPase"/>
</dbReference>
<dbReference type="InterPro" id="IPR003838">
    <property type="entry name" value="ABC3_permease_C"/>
</dbReference>
<keyword evidence="5" id="KW-0547">Nucleotide-binding</keyword>
<keyword evidence="4 10" id="KW-0812">Transmembrane</keyword>
<dbReference type="RefSeq" id="WP_004803266.1">
    <property type="nucleotide sequence ID" value="NZ_KB446648.1"/>
</dbReference>
<feature type="transmembrane region" description="Helical" evidence="10">
    <location>
        <begin position="263"/>
        <end position="282"/>
    </location>
</feature>
<evidence type="ECO:0000256" key="10">
    <source>
        <dbReference type="SAM" id="Phobius"/>
    </source>
</evidence>
<name>M2PLF5_9FIRM</name>
<evidence type="ECO:0000256" key="2">
    <source>
        <dbReference type="ARBA" id="ARBA00022448"/>
    </source>
</evidence>
<keyword evidence="2" id="KW-0813">Transport</keyword>
<dbReference type="Pfam" id="PF02687">
    <property type="entry name" value="FtsX"/>
    <property type="match status" value="1"/>
</dbReference>
<evidence type="ECO:0000256" key="5">
    <source>
        <dbReference type="ARBA" id="ARBA00022741"/>
    </source>
</evidence>
<evidence type="ECO:0000256" key="9">
    <source>
        <dbReference type="ARBA" id="ARBA00038388"/>
    </source>
</evidence>
<dbReference type="eggNOG" id="COG0577">
    <property type="taxonomic scope" value="Bacteria"/>
</dbReference>
<dbReference type="GO" id="GO:0005524">
    <property type="term" value="F:ATP binding"/>
    <property type="evidence" value="ECO:0007669"/>
    <property type="project" value="UniProtKB-KW"/>
</dbReference>
<feature type="transmembrane region" description="Helical" evidence="10">
    <location>
        <begin position="1009"/>
        <end position="1034"/>
    </location>
</feature>
<dbReference type="InterPro" id="IPR017911">
    <property type="entry name" value="MacB-like_ATP-bd"/>
</dbReference>
<evidence type="ECO:0000256" key="7">
    <source>
        <dbReference type="ARBA" id="ARBA00022989"/>
    </source>
</evidence>
<dbReference type="PROSITE" id="PS50893">
    <property type="entry name" value="ABC_TRANSPORTER_2"/>
    <property type="match status" value="1"/>
</dbReference>
<comment type="caution">
    <text evidence="12">The sequence shown here is derived from an EMBL/GenBank/DDBJ whole genome shotgun (WGS) entry which is preliminary data.</text>
</comment>
<proteinExistence type="inferred from homology"/>
<dbReference type="CDD" id="cd03255">
    <property type="entry name" value="ABC_MJ0796_LolCDE_FtsE"/>
    <property type="match status" value="1"/>
</dbReference>
<dbReference type="SUPFAM" id="SSF52540">
    <property type="entry name" value="P-loop containing nucleoside triphosphate hydrolases"/>
    <property type="match status" value="1"/>
</dbReference>
<dbReference type="GO" id="GO:0016887">
    <property type="term" value="F:ATP hydrolysis activity"/>
    <property type="evidence" value="ECO:0007669"/>
    <property type="project" value="InterPro"/>
</dbReference>
<dbReference type="Proteomes" id="UP000011758">
    <property type="component" value="Unassembled WGS sequence"/>
</dbReference>
<gene>
    <name evidence="12" type="ORF">HMPREF9943_01310</name>
</gene>
<dbReference type="PANTHER" id="PTHR24220:SF86">
    <property type="entry name" value="ABC TRANSPORTER ABCH.1"/>
    <property type="match status" value="1"/>
</dbReference>
<dbReference type="FunFam" id="3.40.50.300:FF:000032">
    <property type="entry name" value="Export ABC transporter ATP-binding protein"/>
    <property type="match status" value="1"/>
</dbReference>
<comment type="subcellular location">
    <subcellularLocation>
        <location evidence="1">Cell inner membrane</location>
        <topology evidence="1">Multi-pass membrane protein</topology>
    </subcellularLocation>
</comment>
<feature type="transmembrane region" description="Helical" evidence="10">
    <location>
        <begin position="961"/>
        <end position="988"/>
    </location>
</feature>
<sequence>MLEIKNITKTYKTDNYIQKALDNISVSFRENEFAAILGPSGSGKTTLLNIIGGLDRYDSGDLIINNISTEKYKDKDWDAYRNRRIGFIFQSYNLIPHQSVLANVELALTLSGISKSERKKRAIEVLEKVGLKDHIHKRPNQLSGGQMQRVAIARALINNPDIILADEPTGALDSNTSIQVMDLLKKAAGEKLVIMVTHNPELAKKYATRIVNVKDGHIVHDSNPFKESHEVLGKDKMKYTKLKFTTALGLSLNNLMTKKGRTALTSFAGSIGIIGIAAILALSSGVNQYIAKQETDMLGSYPLELEKQAIDLQSMMSRSEKKNNTRHTDARIYSNNIVSDSVKTTQEMIKTNDLKKFKTYLDQHQSDLDKDVISIEYKYAINPQVYRLDSKEGVVKTSPASLLSNNNSQRMSSISSMFSANSISASWTQLVSNKKLRDQQYKLLKGKWPSKYNEAALIINKNNEISDYSLYTLGLMDYHAMNDMIEKIKNNKKVKDVVKSFDYSEAIGKSYRVFAPSDLYVKSGQAYVDQSDNKDYLKKHLKDGAEVKITAILQSNDKSSIKSGVGYDYSLTRYLLDRTEQSSVVRAQLSNTKINILTGKNFNEKAKTKTNPFVNINGTSIQSGRLMSLSYTPYLSLRQEEAPKTYQIVFKNYDGTLLSQSTNYSENAEITNIPTDNPQRTSQNSISYTFVGWIYHKDNKYQFLTTNQIRQEKVTESREYIALFVSSSTAADIQSQINKAVEKLPSDFSQISDQQISDYLNRLPKQTRDALQKRLDSYIQSYIKQQTSSKNFNFENLTRQQQEELKKYINKQMKSQLSQQQIDQYMNEYAKKYMNSKNLNSQMKKYLENYMKTYQKEYMNKIKSSMNLDLSNDQLKVMLAQMSSSTPANYDEVMDKLGYYTIDKPSGISFYSISFVAKENVEAFIKKYNNQASKDTDKVTYTDIIGTVTDSITSIIDTISLVLIAFVSISLIVSSIMISIITYISVLERTKEIGILRAMGASKKDISKIFNAETFIEGLLAGLFGIIATLLISVPISQWVERTQNVPNVMVLPIRYSIILIIISVILTLIAGFVPSRIAAKKDPVTALRTE</sequence>
<dbReference type="SMART" id="SM00382">
    <property type="entry name" value="AAA"/>
    <property type="match status" value="1"/>
</dbReference>
<feature type="transmembrane region" description="Helical" evidence="10">
    <location>
        <begin position="1054"/>
        <end position="1074"/>
    </location>
</feature>
<dbReference type="PATRIC" id="fig|999415.3.peg.1329"/>
<evidence type="ECO:0000256" key="6">
    <source>
        <dbReference type="ARBA" id="ARBA00022840"/>
    </source>
</evidence>
<evidence type="ECO:0000256" key="3">
    <source>
        <dbReference type="ARBA" id="ARBA00022475"/>
    </source>
</evidence>
<dbReference type="PROSITE" id="PS00211">
    <property type="entry name" value="ABC_TRANSPORTER_1"/>
    <property type="match status" value="1"/>
</dbReference>
<keyword evidence="13" id="KW-1185">Reference proteome</keyword>
<dbReference type="GO" id="GO:0022857">
    <property type="term" value="F:transmembrane transporter activity"/>
    <property type="evidence" value="ECO:0007669"/>
    <property type="project" value="TreeGrafter"/>
</dbReference>
<dbReference type="InterPro" id="IPR003593">
    <property type="entry name" value="AAA+_ATPase"/>
</dbReference>
<protein>
    <recommendedName>
        <fullName evidence="11">ABC transporter domain-containing protein</fullName>
    </recommendedName>
</protein>
<dbReference type="InterPro" id="IPR017871">
    <property type="entry name" value="ABC_transporter-like_CS"/>
</dbReference>
<comment type="similarity">
    <text evidence="9">Belongs to the ABC transporter superfamily. Macrolide exporter (TC 3.A.1.122) family.</text>
</comment>
<dbReference type="PANTHER" id="PTHR24220">
    <property type="entry name" value="IMPORT ATP-BINDING PROTEIN"/>
    <property type="match status" value="1"/>
</dbReference>
<dbReference type="GO" id="GO:0098796">
    <property type="term" value="C:membrane protein complex"/>
    <property type="evidence" value="ECO:0007669"/>
    <property type="project" value="UniProtKB-ARBA"/>
</dbReference>
<dbReference type="GO" id="GO:0005886">
    <property type="term" value="C:plasma membrane"/>
    <property type="evidence" value="ECO:0007669"/>
    <property type="project" value="UniProtKB-SubCell"/>
</dbReference>
<keyword evidence="3" id="KW-1003">Cell membrane</keyword>
<evidence type="ECO:0000313" key="13">
    <source>
        <dbReference type="Proteomes" id="UP000011758"/>
    </source>
</evidence>
<dbReference type="OrthoDB" id="2079174at2"/>
<evidence type="ECO:0000256" key="1">
    <source>
        <dbReference type="ARBA" id="ARBA00004429"/>
    </source>
</evidence>
<feature type="domain" description="ABC transporter" evidence="11">
    <location>
        <begin position="2"/>
        <end position="240"/>
    </location>
</feature>
<organism evidence="12 13">
    <name type="scientific">Eggerthia catenaformis OT 569 = DSM 20559</name>
    <dbReference type="NCBI Taxonomy" id="999415"/>
    <lineage>
        <taxon>Bacteria</taxon>
        <taxon>Bacillati</taxon>
        <taxon>Bacillota</taxon>
        <taxon>Erysipelotrichia</taxon>
        <taxon>Erysipelotrichales</taxon>
        <taxon>Coprobacillaceae</taxon>
        <taxon>Eggerthia</taxon>
    </lineage>
</organism>
<keyword evidence="8 10" id="KW-0472">Membrane</keyword>
<evidence type="ECO:0000256" key="4">
    <source>
        <dbReference type="ARBA" id="ARBA00022692"/>
    </source>
</evidence>
<dbReference type="STRING" id="999415.HMPREF9943_01310"/>
<dbReference type="InterPro" id="IPR015854">
    <property type="entry name" value="ABC_transpr_LolD-like"/>
</dbReference>
<reference evidence="12 13" key="1">
    <citation type="submission" date="2013-02" db="EMBL/GenBank/DDBJ databases">
        <title>The Genome Sequence of Lactobacillus catenaformis F0143.</title>
        <authorList>
            <consortium name="The Broad Institute Genome Sequencing Platform"/>
            <person name="Earl A."/>
            <person name="Ward D."/>
            <person name="Feldgarden M."/>
            <person name="Gevers D."/>
            <person name="Izard J."/>
            <person name="Blanton J.M."/>
            <person name="Mathney J."/>
            <person name="Dewhirst F.E."/>
            <person name="Young S.K."/>
            <person name="Zeng Q."/>
            <person name="Gargeya S."/>
            <person name="Fitzgerald M."/>
            <person name="Haas B."/>
            <person name="Abouelleil A."/>
            <person name="Alvarado L."/>
            <person name="Arachchi H.M."/>
            <person name="Berlin A."/>
            <person name="Chapman S.B."/>
            <person name="Gearin G."/>
            <person name="Goldberg J."/>
            <person name="Griggs A."/>
            <person name="Gujja S."/>
            <person name="Hansen M."/>
            <person name="Heiman D."/>
            <person name="Howarth C."/>
            <person name="Larimer J."/>
            <person name="Lui A."/>
            <person name="MacDonald P.J.P."/>
            <person name="McCowen C."/>
            <person name="Montmayeur A."/>
            <person name="Murphy C."/>
            <person name="Neiman D."/>
            <person name="Pearson M."/>
            <person name="Priest M."/>
            <person name="Roberts A."/>
            <person name="Saif S."/>
            <person name="Shea T."/>
            <person name="Sisk P."/>
            <person name="Stolte C."/>
            <person name="Sykes S."/>
            <person name="Wortman J."/>
            <person name="Nusbaum C."/>
            <person name="Birren B."/>
        </authorList>
    </citation>
    <scope>NUCLEOTIDE SEQUENCE [LARGE SCALE GENOMIC DNA]</scope>
    <source>
        <strain evidence="12 13">OT 569</strain>
    </source>
</reference>
<dbReference type="Gene3D" id="3.40.50.300">
    <property type="entry name" value="P-loop containing nucleotide triphosphate hydrolases"/>
    <property type="match status" value="1"/>
</dbReference>
<keyword evidence="6" id="KW-0067">ATP-binding</keyword>
<evidence type="ECO:0000256" key="8">
    <source>
        <dbReference type="ARBA" id="ARBA00023136"/>
    </source>
</evidence>
<evidence type="ECO:0000259" key="11">
    <source>
        <dbReference type="PROSITE" id="PS50893"/>
    </source>
</evidence>
<dbReference type="EMBL" id="AGEJ01000021">
    <property type="protein sequence ID" value="EMD16384.1"/>
    <property type="molecule type" value="Genomic_DNA"/>
</dbReference>
<accession>M2PLF5</accession>
<dbReference type="Pfam" id="PF00005">
    <property type="entry name" value="ABC_tran"/>
    <property type="match status" value="1"/>
</dbReference>
<keyword evidence="7 10" id="KW-1133">Transmembrane helix</keyword>
<dbReference type="eggNOG" id="COG1136">
    <property type="taxonomic scope" value="Bacteria"/>
</dbReference>
<evidence type="ECO:0000313" key="12">
    <source>
        <dbReference type="EMBL" id="EMD16384.1"/>
    </source>
</evidence>